<dbReference type="PANTHER" id="PTHR32305:SF15">
    <property type="entry name" value="PROTEIN RHSA-RELATED"/>
    <property type="match status" value="1"/>
</dbReference>
<feature type="non-terminal residue" evidence="1">
    <location>
        <position position="1"/>
    </location>
</feature>
<dbReference type="PANTHER" id="PTHR32305">
    <property type="match status" value="1"/>
</dbReference>
<dbReference type="InterPro" id="IPR022385">
    <property type="entry name" value="Rhs_assc_core"/>
</dbReference>
<dbReference type="RefSeq" id="WP_149920877.1">
    <property type="nucleotide sequence ID" value="NZ_JBDMOE010000510.1"/>
</dbReference>
<organism evidence="1 2">
    <name type="scientific">Bacteroides cellulosilyticus</name>
    <dbReference type="NCBI Taxonomy" id="246787"/>
    <lineage>
        <taxon>Bacteria</taxon>
        <taxon>Pseudomonadati</taxon>
        <taxon>Bacteroidota</taxon>
        <taxon>Bacteroidia</taxon>
        <taxon>Bacteroidales</taxon>
        <taxon>Bacteroidaceae</taxon>
        <taxon>Bacteroides</taxon>
    </lineage>
</organism>
<dbReference type="Gene3D" id="2.180.10.10">
    <property type="entry name" value="RHS repeat-associated core"/>
    <property type="match status" value="1"/>
</dbReference>
<proteinExistence type="predicted"/>
<dbReference type="AlphaFoldDB" id="A0A642PLW8"/>
<dbReference type="Proteomes" id="UP000448877">
    <property type="component" value="Unassembled WGS sequence"/>
</dbReference>
<accession>A0A642PLW8</accession>
<dbReference type="EMBL" id="VVYV01000144">
    <property type="protein sequence ID" value="KAA5410108.1"/>
    <property type="molecule type" value="Genomic_DNA"/>
</dbReference>
<reference evidence="1 2" key="1">
    <citation type="journal article" date="2019" name="Nat. Med.">
        <title>A library of human gut bacterial isolates paired with longitudinal multiomics data enables mechanistic microbiome research.</title>
        <authorList>
            <person name="Poyet M."/>
            <person name="Groussin M."/>
            <person name="Gibbons S.M."/>
            <person name="Avila-Pacheco J."/>
            <person name="Jiang X."/>
            <person name="Kearney S.M."/>
            <person name="Perrotta A.R."/>
            <person name="Berdy B."/>
            <person name="Zhao S."/>
            <person name="Lieberman T.D."/>
            <person name="Swanson P.K."/>
            <person name="Smith M."/>
            <person name="Roesemann S."/>
            <person name="Alexander J.E."/>
            <person name="Rich S.A."/>
            <person name="Livny J."/>
            <person name="Vlamakis H."/>
            <person name="Clish C."/>
            <person name="Bullock K."/>
            <person name="Deik A."/>
            <person name="Scott J."/>
            <person name="Pierce K.A."/>
            <person name="Xavier R.J."/>
            <person name="Alm E.J."/>
        </authorList>
    </citation>
    <scope>NUCLEOTIDE SEQUENCE [LARGE SCALE GENOMIC DNA]</scope>
    <source>
        <strain evidence="1 2">BIOML-A6</strain>
    </source>
</reference>
<protein>
    <submittedName>
        <fullName evidence="1">RHS repeat-associated core domain-containing protein</fullName>
    </submittedName>
</protein>
<name>A0A642PLW8_9BACE</name>
<dbReference type="NCBIfam" id="TIGR03696">
    <property type="entry name" value="Rhs_assc_core"/>
    <property type="match status" value="1"/>
</dbReference>
<gene>
    <name evidence="1" type="ORF">F2Y81_29650</name>
</gene>
<evidence type="ECO:0000313" key="2">
    <source>
        <dbReference type="Proteomes" id="UP000448877"/>
    </source>
</evidence>
<comment type="caution">
    <text evidence="1">The sequence shown here is derived from an EMBL/GenBank/DDBJ whole genome shotgun (WGS) entry which is preliminary data.</text>
</comment>
<evidence type="ECO:0000313" key="1">
    <source>
        <dbReference type="EMBL" id="KAA5410108.1"/>
    </source>
</evidence>
<sequence>KELDTKKGLNWYDYGAREYDAVLGRFTTMDPASESYYSTSPYAYCGNNPVNRIDPTGADWYEDKDGNLYWQEGHGELEGYTRLGTSVSIQLGKNSYLNAYQNAGIIANQAVSAFDLIAMSPKLQNQFLGDNSPLSETSKSELFNGLIGREMDAIARPIGEFLVWNGAGELAGPLIGKTVSWAWGQFAGLFAGKGYESFSAFKKAYGAAGQGMAWHHIVEQNADNIAKFGAEKIHNTKNLIKLPHGKGSIHANISGYYSSKQKFTNGLTVREWLKMQSYAEQYKFGISKLKEFGWKP</sequence>
<dbReference type="InterPro" id="IPR050708">
    <property type="entry name" value="T6SS_VgrG/RHS"/>
</dbReference>